<dbReference type="PROSITE" id="PS00028">
    <property type="entry name" value="ZINC_FINGER_C2H2_1"/>
    <property type="match status" value="10"/>
</dbReference>
<reference evidence="13 14" key="1">
    <citation type="submission" date="2020-03" db="EMBL/GenBank/DDBJ databases">
        <title>Dissostichus mawsoni Genome sequencing and assembly.</title>
        <authorList>
            <person name="Park H."/>
        </authorList>
    </citation>
    <scope>NUCLEOTIDE SEQUENCE [LARGE SCALE GENOMIC DNA]</scope>
    <source>
        <strain evidence="13">DM0001</strain>
        <tissue evidence="13">Muscle</tissue>
    </source>
</reference>
<dbReference type="GO" id="GO:0008270">
    <property type="term" value="F:zinc ion binding"/>
    <property type="evidence" value="ECO:0007669"/>
    <property type="project" value="UniProtKB-KW"/>
</dbReference>
<evidence type="ECO:0000259" key="12">
    <source>
        <dbReference type="PROSITE" id="PS50157"/>
    </source>
</evidence>
<dbReference type="SMART" id="SM00355">
    <property type="entry name" value="ZnF_C2H2"/>
    <property type="match status" value="10"/>
</dbReference>
<evidence type="ECO:0000256" key="4">
    <source>
        <dbReference type="ARBA" id="ARBA00022723"/>
    </source>
</evidence>
<dbReference type="PROSITE" id="PS50157">
    <property type="entry name" value="ZINC_FINGER_C2H2_2"/>
    <property type="match status" value="10"/>
</dbReference>
<dbReference type="OrthoDB" id="7295497at2759"/>
<dbReference type="GO" id="GO:0005634">
    <property type="term" value="C:nucleus"/>
    <property type="evidence" value="ECO:0007669"/>
    <property type="project" value="TreeGrafter"/>
</dbReference>
<keyword evidence="5" id="KW-0677">Repeat</keyword>
<keyword evidence="7" id="KW-0862">Zinc</keyword>
<dbReference type="Proteomes" id="UP000518266">
    <property type="component" value="Unassembled WGS sequence"/>
</dbReference>
<keyword evidence="6 10" id="KW-0863">Zinc-finger</keyword>
<evidence type="ECO:0000256" key="11">
    <source>
        <dbReference type="SAM" id="MobiDB-lite"/>
    </source>
</evidence>
<dbReference type="FunFam" id="3.30.160.60:FF:001574">
    <property type="entry name" value="Zinc finger protein 366"/>
    <property type="match status" value="1"/>
</dbReference>
<evidence type="ECO:0000256" key="6">
    <source>
        <dbReference type="ARBA" id="ARBA00022771"/>
    </source>
</evidence>
<evidence type="ECO:0000313" key="14">
    <source>
        <dbReference type="Proteomes" id="UP000518266"/>
    </source>
</evidence>
<feature type="compositionally biased region" description="Basic and acidic residues" evidence="11">
    <location>
        <begin position="301"/>
        <end position="316"/>
    </location>
</feature>
<evidence type="ECO:0000256" key="9">
    <source>
        <dbReference type="ARBA" id="ARBA00069175"/>
    </source>
</evidence>
<keyword evidence="3" id="KW-1017">Isopeptide bond</keyword>
<feature type="domain" description="C2H2-type" evidence="12">
    <location>
        <begin position="493"/>
        <end position="520"/>
    </location>
</feature>
<feature type="domain" description="C2H2-type" evidence="12">
    <location>
        <begin position="661"/>
        <end position="688"/>
    </location>
</feature>
<evidence type="ECO:0000256" key="5">
    <source>
        <dbReference type="ARBA" id="ARBA00022737"/>
    </source>
</evidence>
<organism evidence="13 14">
    <name type="scientific">Dissostichus mawsoni</name>
    <name type="common">Antarctic cod</name>
    <dbReference type="NCBI Taxonomy" id="36200"/>
    <lineage>
        <taxon>Eukaryota</taxon>
        <taxon>Metazoa</taxon>
        <taxon>Chordata</taxon>
        <taxon>Craniata</taxon>
        <taxon>Vertebrata</taxon>
        <taxon>Euteleostomi</taxon>
        <taxon>Actinopterygii</taxon>
        <taxon>Neopterygii</taxon>
        <taxon>Teleostei</taxon>
        <taxon>Neoteleostei</taxon>
        <taxon>Acanthomorphata</taxon>
        <taxon>Eupercaria</taxon>
        <taxon>Perciformes</taxon>
        <taxon>Notothenioidei</taxon>
        <taxon>Nototheniidae</taxon>
        <taxon>Dissostichus</taxon>
    </lineage>
</organism>
<proteinExistence type="inferred from homology"/>
<feature type="domain" description="C2H2-type" evidence="12">
    <location>
        <begin position="521"/>
        <end position="548"/>
    </location>
</feature>
<comment type="caution">
    <text evidence="13">The sequence shown here is derived from an EMBL/GenBank/DDBJ whole genome shotgun (WGS) entry which is preliminary data.</text>
</comment>
<dbReference type="Gene3D" id="3.30.160.60">
    <property type="entry name" value="Classic Zinc Finger"/>
    <property type="match status" value="9"/>
</dbReference>
<dbReference type="SUPFAM" id="SSF57667">
    <property type="entry name" value="beta-beta-alpha zinc fingers"/>
    <property type="match status" value="6"/>
</dbReference>
<feature type="domain" description="C2H2-type" evidence="12">
    <location>
        <begin position="549"/>
        <end position="576"/>
    </location>
</feature>
<evidence type="ECO:0000256" key="1">
    <source>
        <dbReference type="ARBA" id="ARBA00003767"/>
    </source>
</evidence>
<feature type="domain" description="C2H2-type" evidence="12">
    <location>
        <begin position="633"/>
        <end position="660"/>
    </location>
</feature>
<dbReference type="PANTHER" id="PTHR14196">
    <property type="entry name" value="ODD-SKIPPED - RELATED"/>
    <property type="match status" value="1"/>
</dbReference>
<feature type="compositionally biased region" description="Basic and acidic residues" evidence="11">
    <location>
        <begin position="426"/>
        <end position="438"/>
    </location>
</feature>
<dbReference type="FunFam" id="3.30.160.60:FF:000182">
    <property type="entry name" value="zinc finger protein 366"/>
    <property type="match status" value="1"/>
</dbReference>
<protein>
    <recommendedName>
        <fullName evidence="9">Zinc finger protein 710</fullName>
    </recommendedName>
</protein>
<sequence length="1000" mass="113010">MVTDSDGLGVRSSSLVTSMRSVTGQMQQPEEEVSGVAAFELAALVVSFLLHEARLVCGHPDLHHSRVLKQRSGPPQIHRVSLPPGRGSAGSSPPHSELSPGTPAGSPGPPRSRCWGRSSGPCLRGHKTCTGEGNAIIIALIYHEGTRLVDFLSPPFLPSLRSHFKCYPWTRGSLSGELPCEQEAEKSRYRYNSSSCSSRSANSITENTLCYTQLMETDQGIFSPARSPFLRDELRERAQHNFYLSPPRLFMKPPKLSPPRYPSISPSRDTYSVFSPPAFFPMLGPSFAQKEGSQKRKRTPFKMDARGAESPDRGAEEADEGSSKKAVHLTHVPFSFPPRPIPSPSPKPIPGMIELNKLQLHHRSPGMSLPVQVKQEPLSPSPVWPSSPLLLHPPYFPPLHHSLLPYPFFMPSPVMHFPAGSFYPRENPRPGHRGRDGIPRSGTTSAEKLGFNVHVDDSYYVDVGGDQKRWKCLLHLKYNLVTHILGHNGIKPHGCHLCGKLFKQLSHLHTHLLTHQGMRPHKCQVCHKAFTQTSHLKRHMMQHSDVKPYSCNVCGRGFAYPSELRAHELKHEKGQENVCVECGLDFPTLAQLKRHLTVHRGPTLYRCAECQKTFQYPSQLQNHMMKHKDIRPYICSECGMEFIQSHHLKQHTLTHKGVKEHKCRICGREFTLLANMKRHVLIHTNIRAYQCHMCFKSFVQKQTLKAHMIVHSDIKPYKCKLCGKEFNRMHNLMGHMHLHSDSKPFKCLYCPSKFTLKGNLTRHMKVKHGVMDRGLDERLFRQRGRFCVSTPMGLLTRFSQEEPFDLSQKPPGLPSLHLSQSDGESVPGSSCQEEDEESLYRRSQYSPDVDRHEQAGSDRYIPELEERGQGSPAELRPGEKHEETYQHSSDGQTYEKDSATEEGEQVQLLQSEETSEMAYESDVSDQEYHNETGCTQLYDSDSEIENDLDSSTELDEAEQGKQQKAIHAAESRSQAGEIVHRLRTRMCMEVTGPREEEENN</sequence>
<feature type="domain" description="C2H2-type" evidence="12">
    <location>
        <begin position="745"/>
        <end position="768"/>
    </location>
</feature>
<name>A0A7J5YPC1_DISMA</name>
<evidence type="ECO:0000256" key="2">
    <source>
        <dbReference type="ARBA" id="ARBA00006991"/>
    </source>
</evidence>
<keyword evidence="8" id="KW-0832">Ubl conjugation</keyword>
<evidence type="ECO:0000256" key="10">
    <source>
        <dbReference type="PROSITE-ProRule" id="PRU00042"/>
    </source>
</evidence>
<evidence type="ECO:0000313" key="13">
    <source>
        <dbReference type="EMBL" id="KAF3851240.1"/>
    </source>
</evidence>
<dbReference type="FunFam" id="3.30.160.60:FF:000161">
    <property type="entry name" value="Zinc finger protein 366"/>
    <property type="match status" value="1"/>
</dbReference>
<accession>A0A7J5YPC1</accession>
<feature type="region of interest" description="Disordered" evidence="11">
    <location>
        <begin position="425"/>
        <end position="445"/>
    </location>
</feature>
<comment type="similarity">
    <text evidence="2">Belongs to the krueppel C2H2-type zinc-finger protein family.</text>
</comment>
<keyword evidence="14" id="KW-1185">Reference proteome</keyword>
<dbReference type="FunFam" id="3.30.160.60:FF:001721">
    <property type="entry name" value="Zinc finger protein 366"/>
    <property type="match status" value="1"/>
</dbReference>
<feature type="compositionally biased region" description="Basic and acidic residues" evidence="11">
    <location>
        <begin position="848"/>
        <end position="868"/>
    </location>
</feature>
<dbReference type="EMBL" id="JAAKFY010000010">
    <property type="protein sequence ID" value="KAF3851240.1"/>
    <property type="molecule type" value="Genomic_DNA"/>
</dbReference>
<dbReference type="GO" id="GO:0000981">
    <property type="term" value="F:DNA-binding transcription factor activity, RNA polymerase II-specific"/>
    <property type="evidence" value="ECO:0007669"/>
    <property type="project" value="TreeGrafter"/>
</dbReference>
<feature type="non-terminal residue" evidence="13">
    <location>
        <position position="1000"/>
    </location>
</feature>
<feature type="domain" description="C2H2-type" evidence="12">
    <location>
        <begin position="689"/>
        <end position="716"/>
    </location>
</feature>
<keyword evidence="4" id="KW-0479">Metal-binding</keyword>
<feature type="domain" description="C2H2-type" evidence="12">
    <location>
        <begin position="577"/>
        <end position="604"/>
    </location>
</feature>
<dbReference type="FunFam" id="3.30.160.60:FF:000203">
    <property type="entry name" value="Zinc finger protein 366"/>
    <property type="match status" value="1"/>
</dbReference>
<feature type="compositionally biased region" description="Acidic residues" evidence="11">
    <location>
        <begin position="940"/>
        <end position="957"/>
    </location>
</feature>
<comment type="function">
    <text evidence="1">May be involved in transcriptional regulation.</text>
</comment>
<evidence type="ECO:0000256" key="3">
    <source>
        <dbReference type="ARBA" id="ARBA00022499"/>
    </source>
</evidence>
<dbReference type="FunFam" id="3.30.160.60:FF:000186">
    <property type="entry name" value="Zinc finger protein 366"/>
    <property type="match status" value="1"/>
</dbReference>
<feature type="compositionally biased region" description="Polar residues" evidence="11">
    <location>
        <begin position="817"/>
        <end position="831"/>
    </location>
</feature>
<dbReference type="GO" id="GO:0000977">
    <property type="term" value="F:RNA polymerase II transcription regulatory region sequence-specific DNA binding"/>
    <property type="evidence" value="ECO:0007669"/>
    <property type="project" value="TreeGrafter"/>
</dbReference>
<dbReference type="InterPro" id="IPR050717">
    <property type="entry name" value="C2H2-ZF_Transcription_Reg"/>
</dbReference>
<dbReference type="FunFam" id="3.30.160.60:FF:000451">
    <property type="entry name" value="Zinc finger protein 710"/>
    <property type="match status" value="1"/>
</dbReference>
<dbReference type="InterPro" id="IPR013087">
    <property type="entry name" value="Znf_C2H2_type"/>
</dbReference>
<feature type="region of interest" description="Disordered" evidence="11">
    <location>
        <begin position="285"/>
        <end position="325"/>
    </location>
</feature>
<feature type="compositionally biased region" description="Basic and acidic residues" evidence="11">
    <location>
        <begin position="876"/>
        <end position="885"/>
    </location>
</feature>
<feature type="region of interest" description="Disordered" evidence="11">
    <location>
        <begin position="803"/>
        <end position="979"/>
    </location>
</feature>
<feature type="domain" description="C2H2-type" evidence="12">
    <location>
        <begin position="717"/>
        <end position="744"/>
    </location>
</feature>
<dbReference type="Pfam" id="PF13912">
    <property type="entry name" value="zf-C2H2_6"/>
    <property type="match status" value="1"/>
</dbReference>
<gene>
    <name evidence="13" type="ORF">F7725_013012</name>
</gene>
<dbReference type="PANTHER" id="PTHR14196:SF12">
    <property type="entry name" value="ZINC FINGER PROTEIN 208-LIKE"/>
    <property type="match status" value="1"/>
</dbReference>
<feature type="region of interest" description="Disordered" evidence="11">
    <location>
        <begin position="66"/>
        <end position="113"/>
    </location>
</feature>
<dbReference type="FunFam" id="3.30.160.60:FF:000502">
    <property type="entry name" value="Zinc finger protein 710"/>
    <property type="match status" value="1"/>
</dbReference>
<dbReference type="InterPro" id="IPR036236">
    <property type="entry name" value="Znf_C2H2_sf"/>
</dbReference>
<evidence type="ECO:0000256" key="8">
    <source>
        <dbReference type="ARBA" id="ARBA00022843"/>
    </source>
</evidence>
<dbReference type="Pfam" id="PF00096">
    <property type="entry name" value="zf-C2H2"/>
    <property type="match status" value="7"/>
</dbReference>
<feature type="domain" description="C2H2-type" evidence="12">
    <location>
        <begin position="605"/>
        <end position="632"/>
    </location>
</feature>
<feature type="compositionally biased region" description="Low complexity" evidence="11">
    <location>
        <begin position="81"/>
        <end position="105"/>
    </location>
</feature>
<dbReference type="AlphaFoldDB" id="A0A7J5YPC1"/>
<evidence type="ECO:0000256" key="7">
    <source>
        <dbReference type="ARBA" id="ARBA00022833"/>
    </source>
</evidence>